<dbReference type="SUPFAM" id="SSF53271">
    <property type="entry name" value="PRTase-like"/>
    <property type="match status" value="1"/>
</dbReference>
<keyword evidence="2" id="KW-0808">Transferase</keyword>
<evidence type="ECO:0000256" key="1">
    <source>
        <dbReference type="ARBA" id="ARBA00022676"/>
    </source>
</evidence>
<name>A0AAW2YW53_9EUKA</name>
<dbReference type="EMBL" id="JAOPGA020000785">
    <property type="protein sequence ID" value="KAL0481712.1"/>
    <property type="molecule type" value="Genomic_DNA"/>
</dbReference>
<comment type="caution">
    <text evidence="4">The sequence shown here is derived from an EMBL/GenBank/DDBJ whole genome shotgun (WGS) entry which is preliminary data.</text>
</comment>
<reference evidence="4 5" key="1">
    <citation type="submission" date="2024-03" db="EMBL/GenBank/DDBJ databases">
        <title>The Acrasis kona genome and developmental transcriptomes reveal deep origins of eukaryotic multicellular pathways.</title>
        <authorList>
            <person name="Sheikh S."/>
            <person name="Fu C.-J."/>
            <person name="Brown M.W."/>
            <person name="Baldauf S.L."/>
        </authorList>
    </citation>
    <scope>NUCLEOTIDE SEQUENCE [LARGE SCALE GENOMIC DNA]</scope>
    <source>
        <strain evidence="4 5">ATCC MYA-3509</strain>
    </source>
</reference>
<dbReference type="PANTHER" id="PTHR43363:SF1">
    <property type="entry name" value="HYPOXANTHINE-GUANINE PHOSPHORIBOSYLTRANSFERASE"/>
    <property type="match status" value="1"/>
</dbReference>
<organism evidence="4 5">
    <name type="scientific">Acrasis kona</name>
    <dbReference type="NCBI Taxonomy" id="1008807"/>
    <lineage>
        <taxon>Eukaryota</taxon>
        <taxon>Discoba</taxon>
        <taxon>Heterolobosea</taxon>
        <taxon>Tetramitia</taxon>
        <taxon>Eutetramitia</taxon>
        <taxon>Acrasidae</taxon>
        <taxon>Acrasis</taxon>
    </lineage>
</organism>
<dbReference type="Gene3D" id="3.40.50.2020">
    <property type="match status" value="1"/>
</dbReference>
<dbReference type="InterPro" id="IPR029057">
    <property type="entry name" value="PRTase-like"/>
</dbReference>
<accession>A0AAW2YW53</accession>
<dbReference type="GO" id="GO:0016757">
    <property type="term" value="F:glycosyltransferase activity"/>
    <property type="evidence" value="ECO:0007669"/>
    <property type="project" value="UniProtKB-KW"/>
</dbReference>
<evidence type="ECO:0000256" key="2">
    <source>
        <dbReference type="ARBA" id="ARBA00022679"/>
    </source>
</evidence>
<dbReference type="PANTHER" id="PTHR43363">
    <property type="entry name" value="HYPOXANTHINE PHOSPHORIBOSYLTRANSFERASE"/>
    <property type="match status" value="1"/>
</dbReference>
<keyword evidence="5" id="KW-1185">Reference proteome</keyword>
<dbReference type="InterPro" id="IPR000836">
    <property type="entry name" value="PRTase_dom"/>
</dbReference>
<dbReference type="AlphaFoldDB" id="A0AAW2YW53"/>
<proteinExistence type="predicted"/>
<feature type="domain" description="Phosphoribosyltransferase" evidence="3">
    <location>
        <begin position="9"/>
        <end position="122"/>
    </location>
</feature>
<evidence type="ECO:0000259" key="3">
    <source>
        <dbReference type="Pfam" id="PF00156"/>
    </source>
</evidence>
<dbReference type="Pfam" id="PF00156">
    <property type="entry name" value="Pribosyltran"/>
    <property type="match status" value="1"/>
</dbReference>
<protein>
    <submittedName>
        <fullName evidence="4">Xanthine phosphoribosyltransferase</fullName>
    </submittedName>
</protein>
<dbReference type="CDD" id="cd06223">
    <property type="entry name" value="PRTases_typeI"/>
    <property type="match status" value="1"/>
</dbReference>
<evidence type="ECO:0000313" key="5">
    <source>
        <dbReference type="Proteomes" id="UP001431209"/>
    </source>
</evidence>
<keyword evidence="1 4" id="KW-0328">Glycosyltransferase</keyword>
<dbReference type="Proteomes" id="UP001431209">
    <property type="component" value="Unassembled WGS sequence"/>
</dbReference>
<evidence type="ECO:0000313" key="4">
    <source>
        <dbReference type="EMBL" id="KAL0481712.1"/>
    </source>
</evidence>
<sequence length="163" mass="18495">MSKQYITYNQIHKLCAESANKILSSDFTPDVILAIGGGGYIPARILRTFLKVPIKSVSLELYDDITDKMGDSNVLIVDEVDDTRSTLYTCVEKVLESKPKKVGAFVLYNKLKNKHKGNHWDNEKAEKDHVNVDHYLVGAEVDDVWLVYPWEALDIDEHNSKAQ</sequence>
<gene>
    <name evidence="4" type="ORF">AKO1_010394</name>
</gene>